<dbReference type="AlphaFoldDB" id="A0A9J7AXL1"/>
<evidence type="ECO:0008006" key="4">
    <source>
        <dbReference type="Google" id="ProtNLM"/>
    </source>
</evidence>
<organism evidence="2 3">
    <name type="scientific">Nisaea acidiphila</name>
    <dbReference type="NCBI Taxonomy" id="1862145"/>
    <lineage>
        <taxon>Bacteria</taxon>
        <taxon>Pseudomonadati</taxon>
        <taxon>Pseudomonadota</taxon>
        <taxon>Alphaproteobacteria</taxon>
        <taxon>Rhodospirillales</taxon>
        <taxon>Thalassobaculaceae</taxon>
        <taxon>Nisaea</taxon>
    </lineage>
</organism>
<gene>
    <name evidence="2" type="ORF">NUH88_08905</name>
</gene>
<proteinExistence type="predicted"/>
<keyword evidence="3" id="KW-1185">Reference proteome</keyword>
<dbReference type="KEGG" id="naci:NUH88_08905"/>
<protein>
    <recommendedName>
        <fullName evidence="4">Tail assembly chaperone</fullName>
    </recommendedName>
</protein>
<feature type="region of interest" description="Disordered" evidence="1">
    <location>
        <begin position="125"/>
        <end position="151"/>
    </location>
</feature>
<dbReference type="EMBL" id="CP102480">
    <property type="protein sequence ID" value="UUX51806.1"/>
    <property type="molecule type" value="Genomic_DNA"/>
</dbReference>
<name>A0A9J7AXL1_9PROT</name>
<dbReference type="Proteomes" id="UP001060336">
    <property type="component" value="Chromosome"/>
</dbReference>
<accession>A0A9J7AXL1</accession>
<evidence type="ECO:0000256" key="1">
    <source>
        <dbReference type="SAM" id="MobiDB-lite"/>
    </source>
</evidence>
<evidence type="ECO:0000313" key="2">
    <source>
        <dbReference type="EMBL" id="UUX51806.1"/>
    </source>
</evidence>
<dbReference type="RefSeq" id="WP_257771508.1">
    <property type="nucleotide sequence ID" value="NZ_CP102480.1"/>
</dbReference>
<sequence>MDLSRFKSDREAEDDGVWVALDGSENASVKLARIGNRRYRDAMQRRMKPFRRALRAGTLEEATAERITAEVLAETVLLDWRDLTLDGRALTYSPERALSLLLDPALRDFRDLIVEMASDIELYRQQDQEAAEKNLPPSSAGTSPGAKNRIS</sequence>
<evidence type="ECO:0000313" key="3">
    <source>
        <dbReference type="Proteomes" id="UP001060336"/>
    </source>
</evidence>
<reference evidence="2" key="1">
    <citation type="submission" date="2022-08" db="EMBL/GenBank/DDBJ databases">
        <title>Nisaea acidiphila sp. nov., isolated from a marine algal debris and emended description of the genus Nisaea Urios et al. 2008.</title>
        <authorList>
            <person name="Kwon K."/>
        </authorList>
    </citation>
    <scope>NUCLEOTIDE SEQUENCE</scope>
    <source>
        <strain evidence="2">MEBiC11861</strain>
    </source>
</reference>